<feature type="compositionally biased region" description="Basic residues" evidence="4">
    <location>
        <begin position="301"/>
        <end position="318"/>
    </location>
</feature>
<feature type="compositionally biased region" description="Acidic residues" evidence="4">
    <location>
        <begin position="1012"/>
        <end position="1022"/>
    </location>
</feature>
<protein>
    <submittedName>
        <fullName evidence="8">Zinc finger CW-type PWWP domain protein 1</fullName>
    </submittedName>
</protein>
<feature type="region of interest" description="Disordered" evidence="4">
    <location>
        <begin position="288"/>
        <end position="351"/>
    </location>
</feature>
<dbReference type="GeneID" id="106156490"/>
<sequence length="1075" mass="120995">MPSFSSSETEPKIAKEAHSNQSSHNDIGNEMEEKIKKDEQEHKDLKKEAVSDPTENIAVPLKPETQPKFPKVPKKMKPKYPAPMTKGKENHAHHEDKLSNKKKRMKNAESNKLKKANADGTKPISSDCNGPKKAKKAQGPSAVPSRSYTDEEWEEVFEAVLTRVLDNDGEDQKKAEVEKVMKLELDDFDALLEMADEDMSESFDTSNKQTGHPAKVTPSPKLTSRGGSGQQQMDIPAPILDPGEDSNGVATMGVREDLIHIDPLGEDGLLEHQGEGPDDFNLEHQLSDSEQKTAVVNMPERKRKKNGKLTSKGKKKTLQPKQLEYSPNGLVNPNAKYEGSKASQKKHKRKKVQKVSLKDKMRCREIEERGVWVQCGSSSCMKWRYLHHITDPSQIPDQWFCFLNTDPEHNACDKVEEDYDEDDAAYEFTQYTEGSLVWSKMDGYPWWPGMVEMDPDYEDFYEVEENSVMPSHYHVVFFDTRVSRAWIKAARMLPFTGKEGVAEIGLPRIKGHDYTKEVNRAKEMALQALGKSIKERLADYGFAGRFVGHWGTESVTCSQDSSETMKRKSSKKRHGDVPRLEDSEFDEMLEGAQDVLDNVEQVLDELMCSQESFTDQYEPFPVSPKKKKKSKSSSVKSKNPDRKRSHQDSATTVKQQKKRKKKNEQSVNTQLGSVADTAKSQVKETKVKPSFKAPKPCKAATAFPNKKTAPEFSRKDSGKKASSKKVPAKKPEFDPDVFTMEASQEEEMEESSTEACMEKVETQDDGDDSQICKTTGASDNNRKTEEDEATETSSDDLDCDAKTKMSEENTSKVENDDSSSLEKTSHAEARPVKNIMTEVPLNTSNQKAWTKTKKKIAHKTKRPFLKPTLRRQVENDAVLVPNQTMASTEETEGEHREEKIVKGRKKKKHKFVAPSGAKWPTNAAAKSESEEKSSKHHEKVDQRVKVEPEATVFDAFDQEPNGECIKLPASPDENPTQLPEDTNSQEGSKESSTFNNPKKENKSCKNTQDNEYSIDLDLDNDDLDPRIEDMRMSDIHVEGLYGQVSDVGDKLVTLTSQGQSEGDEGEESDPFEIED</sequence>
<feature type="compositionally biased region" description="Basic and acidic residues" evidence="4">
    <location>
        <begin position="9"/>
        <end position="18"/>
    </location>
</feature>
<feature type="region of interest" description="Disordered" evidence="4">
    <location>
        <begin position="557"/>
        <end position="584"/>
    </location>
</feature>
<dbReference type="OrthoDB" id="5964980at2759"/>
<dbReference type="SMART" id="SM00293">
    <property type="entry name" value="PWWP"/>
    <property type="match status" value="1"/>
</dbReference>
<dbReference type="CDD" id="cd20145">
    <property type="entry name" value="PWWP_ZCWPW1"/>
    <property type="match status" value="1"/>
</dbReference>
<dbReference type="InterPro" id="IPR000313">
    <property type="entry name" value="PWWP_dom"/>
</dbReference>
<gene>
    <name evidence="8" type="primary">LOC106156490</name>
</gene>
<keyword evidence="2" id="KW-0863">Zinc-finger</keyword>
<dbReference type="InterPro" id="IPR042778">
    <property type="entry name" value="ZCWPW1/ZCWPW2"/>
</dbReference>
<keyword evidence="3" id="KW-0862">Zinc</keyword>
<feature type="region of interest" description="Disordered" evidence="4">
    <location>
        <begin position="1055"/>
        <end position="1075"/>
    </location>
</feature>
<evidence type="ECO:0000256" key="2">
    <source>
        <dbReference type="ARBA" id="ARBA00022771"/>
    </source>
</evidence>
<feature type="region of interest" description="Disordered" evidence="4">
    <location>
        <begin position="616"/>
        <end position="1025"/>
    </location>
</feature>
<feature type="compositionally biased region" description="Basic and acidic residues" evidence="4">
    <location>
        <begin position="708"/>
        <end position="719"/>
    </location>
</feature>
<feature type="compositionally biased region" description="Acidic residues" evidence="4">
    <location>
        <begin position="786"/>
        <end position="798"/>
    </location>
</feature>
<feature type="compositionally biased region" description="Basic residues" evidence="4">
    <location>
        <begin position="850"/>
        <end position="864"/>
    </location>
</feature>
<dbReference type="Pfam" id="PF00855">
    <property type="entry name" value="PWWP"/>
    <property type="match status" value="1"/>
</dbReference>
<feature type="compositionally biased region" description="Basic residues" evidence="4">
    <location>
        <begin position="902"/>
        <end position="911"/>
    </location>
</feature>
<dbReference type="Gene3D" id="2.30.30.140">
    <property type="match status" value="1"/>
</dbReference>
<organism evidence="7 8">
    <name type="scientific">Lingula anatina</name>
    <name type="common">Brachiopod</name>
    <name type="synonym">Lingula unguis</name>
    <dbReference type="NCBI Taxonomy" id="7574"/>
    <lineage>
        <taxon>Eukaryota</taxon>
        <taxon>Metazoa</taxon>
        <taxon>Spiralia</taxon>
        <taxon>Lophotrochozoa</taxon>
        <taxon>Brachiopoda</taxon>
        <taxon>Linguliformea</taxon>
        <taxon>Lingulata</taxon>
        <taxon>Lingulida</taxon>
        <taxon>Linguloidea</taxon>
        <taxon>Lingulidae</taxon>
        <taxon>Lingula</taxon>
    </lineage>
</organism>
<feature type="compositionally biased region" description="Acidic residues" evidence="4">
    <location>
        <begin position="743"/>
        <end position="752"/>
    </location>
</feature>
<dbReference type="Proteomes" id="UP000085678">
    <property type="component" value="Unplaced"/>
</dbReference>
<feature type="region of interest" description="Disordered" evidence="4">
    <location>
        <begin position="1"/>
        <end position="151"/>
    </location>
</feature>
<evidence type="ECO:0000313" key="7">
    <source>
        <dbReference type="Proteomes" id="UP000085678"/>
    </source>
</evidence>
<feature type="compositionally biased region" description="Basic and acidic residues" evidence="4">
    <location>
        <begin position="86"/>
        <end position="99"/>
    </location>
</feature>
<evidence type="ECO:0000256" key="3">
    <source>
        <dbReference type="ARBA" id="ARBA00022833"/>
    </source>
</evidence>
<dbReference type="GO" id="GO:0008270">
    <property type="term" value="F:zinc ion binding"/>
    <property type="evidence" value="ECO:0007669"/>
    <property type="project" value="UniProtKB-KW"/>
</dbReference>
<evidence type="ECO:0000256" key="1">
    <source>
        <dbReference type="ARBA" id="ARBA00022723"/>
    </source>
</evidence>
<dbReference type="RefSeq" id="XP_013387213.1">
    <property type="nucleotide sequence ID" value="XM_013531759.2"/>
</dbReference>
<feature type="domain" description="PWWP" evidence="5">
    <location>
        <begin position="433"/>
        <end position="498"/>
    </location>
</feature>
<feature type="compositionally biased region" description="Basic and acidic residues" evidence="4">
    <location>
        <begin position="927"/>
        <end position="948"/>
    </location>
</feature>
<evidence type="ECO:0000313" key="8">
    <source>
        <dbReference type="RefSeq" id="XP_013387213.1"/>
    </source>
</evidence>
<feature type="compositionally biased region" description="Acidic residues" evidence="4">
    <location>
        <begin position="1061"/>
        <end position="1075"/>
    </location>
</feature>
<keyword evidence="7" id="KW-1185">Reference proteome</keyword>
<evidence type="ECO:0000259" key="6">
    <source>
        <dbReference type="PROSITE" id="PS51050"/>
    </source>
</evidence>
<dbReference type="InterPro" id="IPR011124">
    <property type="entry name" value="Znf_CW"/>
</dbReference>
<dbReference type="PANTHER" id="PTHR15999:SF2">
    <property type="entry name" value="ZINC FINGER CW-TYPE PWWP DOMAIN PROTEIN 1"/>
    <property type="match status" value="1"/>
</dbReference>
<proteinExistence type="predicted"/>
<dbReference type="KEGG" id="lak:106156490"/>
<dbReference type="Pfam" id="PF07496">
    <property type="entry name" value="zf-CW"/>
    <property type="match status" value="1"/>
</dbReference>
<feature type="compositionally biased region" description="Basic and acidic residues" evidence="4">
    <location>
        <begin position="31"/>
        <end position="50"/>
    </location>
</feature>
<dbReference type="PROSITE" id="PS50812">
    <property type="entry name" value="PWWP"/>
    <property type="match status" value="1"/>
</dbReference>
<reference evidence="8" key="1">
    <citation type="submission" date="2025-08" db="UniProtKB">
        <authorList>
            <consortium name="RefSeq"/>
        </authorList>
    </citation>
    <scope>IDENTIFICATION</scope>
    <source>
        <tissue evidence="8">Gonads</tissue>
    </source>
</reference>
<dbReference type="Gene3D" id="3.30.40.100">
    <property type="match status" value="1"/>
</dbReference>
<keyword evidence="1" id="KW-0479">Metal-binding</keyword>
<evidence type="ECO:0000256" key="4">
    <source>
        <dbReference type="SAM" id="MobiDB-lite"/>
    </source>
</evidence>
<feature type="region of interest" description="Disordered" evidence="4">
    <location>
        <begin position="198"/>
        <end position="248"/>
    </location>
</feature>
<name>A0A1S3HM89_LINAN</name>
<dbReference type="PANTHER" id="PTHR15999">
    <property type="entry name" value="ZINC FINGER CW-TYPE PWWP DOMAIN PROTEIN 1"/>
    <property type="match status" value="1"/>
</dbReference>
<feature type="compositionally biased region" description="Polar residues" evidence="4">
    <location>
        <begin position="973"/>
        <end position="996"/>
    </location>
</feature>
<dbReference type="InParanoid" id="A0A1S3HM89"/>
<dbReference type="AlphaFoldDB" id="A0A1S3HM89"/>
<dbReference type="GO" id="GO:0005634">
    <property type="term" value="C:nucleus"/>
    <property type="evidence" value="ECO:0007669"/>
    <property type="project" value="TreeGrafter"/>
</dbReference>
<accession>A0A1S3HM89</accession>
<feature type="compositionally biased region" description="Basic and acidic residues" evidence="4">
    <location>
        <begin position="799"/>
        <end position="815"/>
    </location>
</feature>
<dbReference type="SUPFAM" id="SSF63748">
    <property type="entry name" value="Tudor/PWWP/MBT"/>
    <property type="match status" value="1"/>
</dbReference>
<feature type="domain" description="CW-type" evidence="6">
    <location>
        <begin position="366"/>
        <end position="420"/>
    </location>
</feature>
<dbReference type="PROSITE" id="PS51050">
    <property type="entry name" value="ZF_CW"/>
    <property type="match status" value="1"/>
</dbReference>
<evidence type="ECO:0000259" key="5">
    <source>
        <dbReference type="PROSITE" id="PS50812"/>
    </source>
</evidence>